<evidence type="ECO:0000313" key="1">
    <source>
        <dbReference type="EMBL" id="EIL94365.1"/>
    </source>
</evidence>
<name>I4W4H4_9GAMM</name>
<organism evidence="1 2">
    <name type="scientific">Rhodanobacter spathiphylli B39</name>
    <dbReference type="NCBI Taxonomy" id="1163407"/>
    <lineage>
        <taxon>Bacteria</taxon>
        <taxon>Pseudomonadati</taxon>
        <taxon>Pseudomonadota</taxon>
        <taxon>Gammaproteobacteria</taxon>
        <taxon>Lysobacterales</taxon>
        <taxon>Rhodanobacteraceae</taxon>
        <taxon>Rhodanobacter</taxon>
    </lineage>
</organism>
<accession>I4W4H4</accession>
<comment type="caution">
    <text evidence="1">The sequence shown here is derived from an EMBL/GenBank/DDBJ whole genome shotgun (WGS) entry which is preliminary data.</text>
</comment>
<dbReference type="AlphaFoldDB" id="I4W4H4"/>
<gene>
    <name evidence="1" type="ORF">UU7_05177</name>
</gene>
<protein>
    <submittedName>
        <fullName evidence="1">Uncharacterized protein</fullName>
    </submittedName>
</protein>
<evidence type="ECO:0000313" key="2">
    <source>
        <dbReference type="Proteomes" id="UP000003226"/>
    </source>
</evidence>
<keyword evidence="2" id="KW-1185">Reference proteome</keyword>
<dbReference type="EMBL" id="AJXT01000006">
    <property type="protein sequence ID" value="EIL94365.1"/>
    <property type="molecule type" value="Genomic_DNA"/>
</dbReference>
<dbReference type="Proteomes" id="UP000003226">
    <property type="component" value="Unassembled WGS sequence"/>
</dbReference>
<proteinExistence type="predicted"/>
<sequence>MENGATPKRGRRELSSVQLTIRASRSAAVPEFDRASERLFHHGLELGVAERAFLLKVRADVFQLVVADAFAEPN</sequence>
<reference evidence="1 2" key="1">
    <citation type="journal article" date="2012" name="J. Bacteriol.">
        <title>Genome sequences for six rhodanobacter strains, isolated from soils and the terrestrial subsurface, with variable denitrification capabilities.</title>
        <authorList>
            <person name="Kostka J.E."/>
            <person name="Green S.J."/>
            <person name="Rishishwar L."/>
            <person name="Prakash O."/>
            <person name="Katz L.S."/>
            <person name="Marino-Ramirez L."/>
            <person name="Jordan I.K."/>
            <person name="Munk C."/>
            <person name="Ivanova N."/>
            <person name="Mikhailova N."/>
            <person name="Watson D.B."/>
            <person name="Brown S.D."/>
            <person name="Palumbo A.V."/>
            <person name="Brooks S.C."/>
        </authorList>
    </citation>
    <scope>NUCLEOTIDE SEQUENCE [LARGE SCALE GENOMIC DNA]</scope>
    <source>
        <strain evidence="1 2">B39</strain>
    </source>
</reference>